<keyword evidence="2" id="KW-0472">Membrane</keyword>
<keyword evidence="2" id="KW-1133">Transmembrane helix</keyword>
<evidence type="ECO:0000256" key="1">
    <source>
        <dbReference type="SAM" id="MobiDB-lite"/>
    </source>
</evidence>
<dbReference type="Proteomes" id="UP001445335">
    <property type="component" value="Unassembled WGS sequence"/>
</dbReference>
<feature type="transmembrane region" description="Helical" evidence="2">
    <location>
        <begin position="260"/>
        <end position="281"/>
    </location>
</feature>
<evidence type="ECO:0000313" key="4">
    <source>
        <dbReference type="Proteomes" id="UP001445335"/>
    </source>
</evidence>
<comment type="caution">
    <text evidence="3">The sequence shown here is derived from an EMBL/GenBank/DDBJ whole genome shotgun (WGS) entry which is preliminary data.</text>
</comment>
<keyword evidence="2" id="KW-0812">Transmembrane</keyword>
<feature type="region of interest" description="Disordered" evidence="1">
    <location>
        <begin position="188"/>
        <end position="210"/>
    </location>
</feature>
<evidence type="ECO:0008006" key="5">
    <source>
        <dbReference type="Google" id="ProtNLM"/>
    </source>
</evidence>
<feature type="compositionally biased region" description="Low complexity" evidence="1">
    <location>
        <begin position="192"/>
        <end position="210"/>
    </location>
</feature>
<sequence length="295" mass="30581">MGFEVKRGEAEEDMASFRVTLSSEAAHSALRFDEVRTRSGEQFIVVSAVAYDSEAQQEGVRPGQRLLALSDPIRGAEMWPITPSTSSLSRVRDAFKLRRAPTVDLVLSAESVETQLEGYGRGPSAIPAPMGAGSLAEEVDRAAGGNGAGPAAQSAPCSNGAGAGAGDWRGAAGADSLSTAAALGSPLLPSSGDAPPAIDTGAAPAGASAPGSVETIAEKLEARQAAAASEAARAAQAYDRRVQRRREYMERDSVRSDSKLFVGLFVAFVAPAAGILAWAFFSGYLDQLAQGYKRF</sequence>
<gene>
    <name evidence="3" type="ORF">WJX81_001856</name>
</gene>
<keyword evidence="4" id="KW-1185">Reference proteome</keyword>
<dbReference type="EMBL" id="JALJOU010000043">
    <property type="protein sequence ID" value="KAK9831946.1"/>
    <property type="molecule type" value="Genomic_DNA"/>
</dbReference>
<name>A0AAW1RDU9_9CHLO</name>
<evidence type="ECO:0000313" key="3">
    <source>
        <dbReference type="EMBL" id="KAK9831946.1"/>
    </source>
</evidence>
<protein>
    <recommendedName>
        <fullName evidence="5">PDZ domain-containing protein</fullName>
    </recommendedName>
</protein>
<dbReference type="AlphaFoldDB" id="A0AAW1RDU9"/>
<accession>A0AAW1RDU9</accession>
<organism evidence="3 4">
    <name type="scientific">Elliptochloris bilobata</name>
    <dbReference type="NCBI Taxonomy" id="381761"/>
    <lineage>
        <taxon>Eukaryota</taxon>
        <taxon>Viridiplantae</taxon>
        <taxon>Chlorophyta</taxon>
        <taxon>core chlorophytes</taxon>
        <taxon>Trebouxiophyceae</taxon>
        <taxon>Trebouxiophyceae incertae sedis</taxon>
        <taxon>Elliptochloris clade</taxon>
        <taxon>Elliptochloris</taxon>
    </lineage>
</organism>
<proteinExistence type="predicted"/>
<evidence type="ECO:0000256" key="2">
    <source>
        <dbReference type="SAM" id="Phobius"/>
    </source>
</evidence>
<reference evidence="3 4" key="1">
    <citation type="journal article" date="2024" name="Nat. Commun.">
        <title>Phylogenomics reveals the evolutionary origins of lichenization in chlorophyte algae.</title>
        <authorList>
            <person name="Puginier C."/>
            <person name="Libourel C."/>
            <person name="Otte J."/>
            <person name="Skaloud P."/>
            <person name="Haon M."/>
            <person name="Grisel S."/>
            <person name="Petersen M."/>
            <person name="Berrin J.G."/>
            <person name="Delaux P.M."/>
            <person name="Dal Grande F."/>
            <person name="Keller J."/>
        </authorList>
    </citation>
    <scope>NUCLEOTIDE SEQUENCE [LARGE SCALE GENOMIC DNA]</scope>
    <source>
        <strain evidence="3 4">SAG 245.80</strain>
    </source>
</reference>